<keyword evidence="1" id="KW-0472">Membrane</keyword>
<evidence type="ECO:0000256" key="1">
    <source>
        <dbReference type="SAM" id="Phobius"/>
    </source>
</evidence>
<protein>
    <recommendedName>
        <fullName evidence="4">Condensation domain-containing protein</fullName>
    </recommendedName>
</protein>
<keyword evidence="1" id="KW-1133">Transmembrane helix</keyword>
<proteinExistence type="predicted"/>
<name>A0ABQ6NB71_9STRA</name>
<evidence type="ECO:0000313" key="2">
    <source>
        <dbReference type="EMBL" id="GMI52127.1"/>
    </source>
</evidence>
<reference evidence="2 3" key="1">
    <citation type="journal article" date="2023" name="Commun. Biol.">
        <title>Genome analysis of Parmales, the sister group of diatoms, reveals the evolutionary specialization of diatoms from phago-mixotrophs to photoautotrophs.</title>
        <authorList>
            <person name="Ban H."/>
            <person name="Sato S."/>
            <person name="Yoshikawa S."/>
            <person name="Yamada K."/>
            <person name="Nakamura Y."/>
            <person name="Ichinomiya M."/>
            <person name="Sato N."/>
            <person name="Blanc-Mathieu R."/>
            <person name="Endo H."/>
            <person name="Kuwata A."/>
            <person name="Ogata H."/>
        </authorList>
    </citation>
    <scope>NUCLEOTIDE SEQUENCE [LARGE SCALE GENOMIC DNA]</scope>
</reference>
<keyword evidence="3" id="KW-1185">Reference proteome</keyword>
<organism evidence="2 3">
    <name type="scientific">Tetraparma gracilis</name>
    <dbReference type="NCBI Taxonomy" id="2962635"/>
    <lineage>
        <taxon>Eukaryota</taxon>
        <taxon>Sar</taxon>
        <taxon>Stramenopiles</taxon>
        <taxon>Ochrophyta</taxon>
        <taxon>Bolidophyceae</taxon>
        <taxon>Parmales</taxon>
        <taxon>Triparmaceae</taxon>
        <taxon>Tetraparma</taxon>
    </lineage>
</organism>
<feature type="transmembrane region" description="Helical" evidence="1">
    <location>
        <begin position="13"/>
        <end position="36"/>
    </location>
</feature>
<keyword evidence="1" id="KW-0812">Transmembrane</keyword>
<accession>A0ABQ6NB71</accession>
<evidence type="ECO:0008006" key="4">
    <source>
        <dbReference type="Google" id="ProtNLM"/>
    </source>
</evidence>
<comment type="caution">
    <text evidence="2">The sequence shown here is derived from an EMBL/GenBank/DDBJ whole genome shotgun (WGS) entry which is preliminary data.</text>
</comment>
<evidence type="ECO:0000313" key="3">
    <source>
        <dbReference type="Proteomes" id="UP001165060"/>
    </source>
</evidence>
<sequence length="353" mass="38359">MLPPLPPPLLPPLLLPLLLLPLPLLLFCNLLLPLLLSGRSRGSDEAMLSHRLANPLSCYTKFQLTLLPSLPPEEAYERMVARLTALLLSDSLLNIDPLTKLYSRHPLSSILHPLPSPQSPPPPFSAVPFEALDPSFPVHVFASPGERALFLFVDHSVADGLAMYNSVAAPILGNPRFELARAPVYVPLATELHQVYVAARLAALYLSAKARAALGGEGPLLRLPKRSQYAAFHELPLAAVKAVKNEAGAPVAAVIMAALVRHLARSLSKSRGGKRRFRVCLSYAFESAGSFNNYSFVIVDVDASRPLREMALAIAGELGRRRHEINTMYYLLRLPSGGAEGVQRLVQEAVCDA</sequence>
<dbReference type="Proteomes" id="UP001165060">
    <property type="component" value="Unassembled WGS sequence"/>
</dbReference>
<gene>
    <name evidence="2" type="ORF">TeGR_g14579</name>
</gene>
<dbReference type="EMBL" id="BRYB01006211">
    <property type="protein sequence ID" value="GMI52127.1"/>
    <property type="molecule type" value="Genomic_DNA"/>
</dbReference>
<feature type="non-terminal residue" evidence="2">
    <location>
        <position position="353"/>
    </location>
</feature>